<evidence type="ECO:0000259" key="4">
    <source>
        <dbReference type="PROSITE" id="PS50991"/>
    </source>
</evidence>
<evidence type="ECO:0000256" key="1">
    <source>
        <dbReference type="ARBA" id="ARBA00009405"/>
    </source>
</evidence>
<keyword evidence="3 5" id="KW-0456">Lyase</keyword>
<sequence length="304" mass="32213">MTKFVRITDVGPRDGLQNQATILTPEQRGKIIAGLVDAGVPNIEVGSFVSPKAVPAMAGVADIYQQLPAGKAYYQALIPNEKGYQLAKTAGAKAVMMVVCATETMNQKNVRLSVNDGLKQARDIISQGKQDGIDVICCIAVAWECPFEGKTDNQQVINMASYLDEAGAKEIILADTIGAATPEAVAHLVEKVASSVSIKKLACHFHDTRAMGLANVYAALQVGIRKFDAALGGLGGCPFAPGATGNVATEDVVMMLHQMGYDTGINLEDLMKVSNLAGEMVGQDIGGRADKWRQLQLEKGLPLV</sequence>
<organism evidence="5 6">
    <name type="scientific">Thalassotalea psychrophila</name>
    <dbReference type="NCBI Taxonomy" id="3065647"/>
    <lineage>
        <taxon>Bacteria</taxon>
        <taxon>Pseudomonadati</taxon>
        <taxon>Pseudomonadota</taxon>
        <taxon>Gammaproteobacteria</taxon>
        <taxon>Alteromonadales</taxon>
        <taxon>Colwelliaceae</taxon>
        <taxon>Thalassotalea</taxon>
    </lineage>
</organism>
<protein>
    <submittedName>
        <fullName evidence="5">Hydroxymethylglutaryl-CoA lyase</fullName>
    </submittedName>
</protein>
<reference evidence="6" key="1">
    <citation type="submission" date="2023-09" db="EMBL/GenBank/DDBJ databases">
        <authorList>
            <person name="Li S."/>
            <person name="Li X."/>
            <person name="Zhang C."/>
            <person name="Zhao Z."/>
        </authorList>
    </citation>
    <scope>NUCLEOTIDE SEQUENCE [LARGE SCALE GENOMIC DNA]</scope>
    <source>
        <strain evidence="6">SQ149</strain>
    </source>
</reference>
<dbReference type="RefSeq" id="WP_348391311.1">
    <property type="nucleotide sequence ID" value="NZ_CP134145.1"/>
</dbReference>
<evidence type="ECO:0000313" key="5">
    <source>
        <dbReference type="EMBL" id="WNC72192.1"/>
    </source>
</evidence>
<comment type="similarity">
    <text evidence="1">Belongs to the HMG-CoA lyase family.</text>
</comment>
<gene>
    <name evidence="5" type="ORF">RGQ13_19030</name>
</gene>
<dbReference type="NCBIfam" id="NF004283">
    <property type="entry name" value="PRK05692.1"/>
    <property type="match status" value="1"/>
</dbReference>
<dbReference type="InterPro" id="IPR000891">
    <property type="entry name" value="PYR_CT"/>
</dbReference>
<accession>A0ABY9TTP4</accession>
<dbReference type="PANTHER" id="PTHR42738">
    <property type="entry name" value="HYDROXYMETHYLGLUTARYL-COA LYASE"/>
    <property type="match status" value="1"/>
</dbReference>
<feature type="domain" description="Pyruvate carboxyltransferase" evidence="4">
    <location>
        <begin position="5"/>
        <end position="271"/>
    </location>
</feature>
<dbReference type="InterPro" id="IPR013785">
    <property type="entry name" value="Aldolase_TIM"/>
</dbReference>
<dbReference type="EMBL" id="CP134145">
    <property type="protein sequence ID" value="WNC72192.1"/>
    <property type="molecule type" value="Genomic_DNA"/>
</dbReference>
<dbReference type="SUPFAM" id="SSF51569">
    <property type="entry name" value="Aldolase"/>
    <property type="match status" value="1"/>
</dbReference>
<dbReference type="PANTHER" id="PTHR42738:SF7">
    <property type="entry name" value="HYDROXYMETHYLGLUTARYL-COA LYASE"/>
    <property type="match status" value="1"/>
</dbReference>
<dbReference type="InterPro" id="IPR043594">
    <property type="entry name" value="HMGL"/>
</dbReference>
<dbReference type="GO" id="GO:0016829">
    <property type="term" value="F:lyase activity"/>
    <property type="evidence" value="ECO:0007669"/>
    <property type="project" value="UniProtKB-KW"/>
</dbReference>
<keyword evidence="6" id="KW-1185">Reference proteome</keyword>
<dbReference type="Proteomes" id="UP001258994">
    <property type="component" value="Chromosome"/>
</dbReference>
<dbReference type="PROSITE" id="PS50991">
    <property type="entry name" value="PYR_CT"/>
    <property type="match status" value="1"/>
</dbReference>
<dbReference type="Pfam" id="PF00682">
    <property type="entry name" value="HMGL-like"/>
    <property type="match status" value="1"/>
</dbReference>
<dbReference type="CDD" id="cd07938">
    <property type="entry name" value="DRE_TIM_HMGL"/>
    <property type="match status" value="1"/>
</dbReference>
<keyword evidence="2" id="KW-0479">Metal-binding</keyword>
<proteinExistence type="inferred from homology"/>
<evidence type="ECO:0000256" key="2">
    <source>
        <dbReference type="ARBA" id="ARBA00022723"/>
    </source>
</evidence>
<name>A0ABY9TTP4_9GAMM</name>
<evidence type="ECO:0000256" key="3">
    <source>
        <dbReference type="ARBA" id="ARBA00023239"/>
    </source>
</evidence>
<dbReference type="Gene3D" id="3.20.20.70">
    <property type="entry name" value="Aldolase class I"/>
    <property type="match status" value="1"/>
</dbReference>
<evidence type="ECO:0000313" key="6">
    <source>
        <dbReference type="Proteomes" id="UP001258994"/>
    </source>
</evidence>